<keyword evidence="3" id="KW-1185">Reference proteome</keyword>
<evidence type="ECO:0000313" key="2">
    <source>
        <dbReference type="EMBL" id="CAH2218404.1"/>
    </source>
</evidence>
<feature type="transmembrane region" description="Helical" evidence="1">
    <location>
        <begin position="76"/>
        <end position="99"/>
    </location>
</feature>
<gene>
    <name evidence="2" type="primary">jg2052</name>
    <name evidence="2" type="ORF">PAEG_LOCUS6238</name>
</gene>
<sequence>MQAVTQVVLSVLSIAQYLGFIDFLRELPHLIFIKILYYHNPARHGNVITIGHAIEGIANQAFVLIPKEPFTATRTFIINCTYLSLGFLWAISSSILLAGGTLNEYSRPIRWPWVAVTVAVCAVDLVATVIFANDSFHTR</sequence>
<organism evidence="2 3">
    <name type="scientific">Pararge aegeria aegeria</name>
    <dbReference type="NCBI Taxonomy" id="348720"/>
    <lineage>
        <taxon>Eukaryota</taxon>
        <taxon>Metazoa</taxon>
        <taxon>Ecdysozoa</taxon>
        <taxon>Arthropoda</taxon>
        <taxon>Hexapoda</taxon>
        <taxon>Insecta</taxon>
        <taxon>Pterygota</taxon>
        <taxon>Neoptera</taxon>
        <taxon>Endopterygota</taxon>
        <taxon>Lepidoptera</taxon>
        <taxon>Glossata</taxon>
        <taxon>Ditrysia</taxon>
        <taxon>Papilionoidea</taxon>
        <taxon>Nymphalidae</taxon>
        <taxon>Satyrinae</taxon>
        <taxon>Satyrini</taxon>
        <taxon>Parargina</taxon>
        <taxon>Pararge</taxon>
    </lineage>
</organism>
<keyword evidence="1" id="KW-1133">Transmembrane helix</keyword>
<accession>A0A8S4QTV8</accession>
<feature type="non-terminal residue" evidence="2">
    <location>
        <position position="139"/>
    </location>
</feature>
<keyword evidence="1" id="KW-0472">Membrane</keyword>
<proteinExistence type="predicted"/>
<feature type="transmembrane region" description="Helical" evidence="1">
    <location>
        <begin position="111"/>
        <end position="132"/>
    </location>
</feature>
<reference evidence="2" key="1">
    <citation type="submission" date="2022-03" db="EMBL/GenBank/DDBJ databases">
        <authorList>
            <person name="Lindestad O."/>
        </authorList>
    </citation>
    <scope>NUCLEOTIDE SEQUENCE</scope>
</reference>
<keyword evidence="1" id="KW-0812">Transmembrane</keyword>
<dbReference type="OrthoDB" id="7967436at2759"/>
<dbReference type="EMBL" id="CAKXAJ010019524">
    <property type="protein sequence ID" value="CAH2218404.1"/>
    <property type="molecule type" value="Genomic_DNA"/>
</dbReference>
<protein>
    <submittedName>
        <fullName evidence="2">Jg2052 protein</fullName>
    </submittedName>
</protein>
<dbReference type="Proteomes" id="UP000838756">
    <property type="component" value="Unassembled WGS sequence"/>
</dbReference>
<comment type="caution">
    <text evidence="2">The sequence shown here is derived from an EMBL/GenBank/DDBJ whole genome shotgun (WGS) entry which is preliminary data.</text>
</comment>
<evidence type="ECO:0000256" key="1">
    <source>
        <dbReference type="SAM" id="Phobius"/>
    </source>
</evidence>
<dbReference type="AlphaFoldDB" id="A0A8S4QTV8"/>
<name>A0A8S4QTV8_9NEOP</name>
<evidence type="ECO:0000313" key="3">
    <source>
        <dbReference type="Proteomes" id="UP000838756"/>
    </source>
</evidence>